<dbReference type="SMART" id="SM00388">
    <property type="entry name" value="HisKA"/>
    <property type="match status" value="1"/>
</dbReference>
<dbReference type="InterPro" id="IPR036097">
    <property type="entry name" value="HisK_dim/P_sf"/>
</dbReference>
<feature type="domain" description="Response regulatory" evidence="8">
    <location>
        <begin position="615"/>
        <end position="729"/>
    </location>
</feature>
<dbReference type="PANTHER" id="PTHR45339:SF5">
    <property type="entry name" value="HISTIDINE KINASE"/>
    <property type="match status" value="1"/>
</dbReference>
<reference evidence="9 10" key="1">
    <citation type="submission" date="2018-02" db="EMBL/GenBank/DDBJ databases">
        <title>Genomic analysis of the strain RR4-38 isolated from a seawater recirculating aquaculture system.</title>
        <authorList>
            <person name="Kim Y.-S."/>
            <person name="Jang Y.H."/>
            <person name="Kim K.-H."/>
        </authorList>
    </citation>
    <scope>NUCLEOTIDE SEQUENCE [LARGE SCALE GENOMIC DNA]</scope>
    <source>
        <strain evidence="9 10">RR4-38</strain>
    </source>
</reference>
<gene>
    <name evidence="9" type="ORF">C5O00_06235</name>
</gene>
<keyword evidence="5" id="KW-1133">Transmembrane helix</keyword>
<keyword evidence="5" id="KW-0472">Membrane</keyword>
<dbReference type="SUPFAM" id="SSF48452">
    <property type="entry name" value="TPR-like"/>
    <property type="match status" value="2"/>
</dbReference>
<dbReference type="InterPro" id="IPR004358">
    <property type="entry name" value="Sig_transdc_His_kin-like_C"/>
</dbReference>
<dbReference type="CDD" id="cd16922">
    <property type="entry name" value="HATPase_EvgS-ArcB-TorS-like"/>
    <property type="match status" value="1"/>
</dbReference>
<dbReference type="InterPro" id="IPR003594">
    <property type="entry name" value="HATPase_dom"/>
</dbReference>
<dbReference type="SUPFAM" id="SSF55874">
    <property type="entry name" value="ATPase domain of HSP90 chaperone/DNA topoisomerase II/histidine kinase"/>
    <property type="match status" value="1"/>
</dbReference>
<feature type="modified residue" description="4-aspartylphosphate" evidence="4">
    <location>
        <position position="664"/>
    </location>
</feature>
<dbReference type="InterPro" id="IPR003661">
    <property type="entry name" value="HisK_dim/P_dom"/>
</dbReference>
<evidence type="ECO:0000256" key="2">
    <source>
        <dbReference type="ARBA" id="ARBA00012438"/>
    </source>
</evidence>
<evidence type="ECO:0000259" key="7">
    <source>
        <dbReference type="PROSITE" id="PS50109"/>
    </source>
</evidence>
<dbReference type="InterPro" id="IPR011990">
    <property type="entry name" value="TPR-like_helical_dom_sf"/>
</dbReference>
<dbReference type="InterPro" id="IPR011006">
    <property type="entry name" value="CheY-like_superfamily"/>
</dbReference>
<keyword evidence="9" id="KW-0808">Transferase</keyword>
<dbReference type="RefSeq" id="WP_105215895.1">
    <property type="nucleotide sequence ID" value="NZ_CP027062.1"/>
</dbReference>
<evidence type="ECO:0000259" key="8">
    <source>
        <dbReference type="PROSITE" id="PS50110"/>
    </source>
</evidence>
<dbReference type="SUPFAM" id="SSF52172">
    <property type="entry name" value="CheY-like"/>
    <property type="match status" value="1"/>
</dbReference>
<feature type="chain" id="PRO_5015391103" description="histidine kinase" evidence="6">
    <location>
        <begin position="20"/>
        <end position="744"/>
    </location>
</feature>
<dbReference type="SUPFAM" id="SSF47384">
    <property type="entry name" value="Homodimeric domain of signal transducing histidine kinase"/>
    <property type="match status" value="1"/>
</dbReference>
<dbReference type="Gene3D" id="1.10.287.130">
    <property type="match status" value="1"/>
</dbReference>
<keyword evidence="10" id="KW-1185">Reference proteome</keyword>
<dbReference type="AlphaFoldDB" id="A0A2S0HVS6"/>
<proteinExistence type="predicted"/>
<comment type="catalytic activity">
    <reaction evidence="1">
        <text>ATP + protein L-histidine = ADP + protein N-phospho-L-histidine.</text>
        <dbReference type="EC" id="2.7.13.3"/>
    </reaction>
</comment>
<feature type="transmembrane region" description="Helical" evidence="5">
    <location>
        <begin position="317"/>
        <end position="336"/>
    </location>
</feature>
<organism evidence="9 10">
    <name type="scientific">Pukyongia salina</name>
    <dbReference type="NCBI Taxonomy" id="2094025"/>
    <lineage>
        <taxon>Bacteria</taxon>
        <taxon>Pseudomonadati</taxon>
        <taxon>Bacteroidota</taxon>
        <taxon>Flavobacteriia</taxon>
        <taxon>Flavobacteriales</taxon>
        <taxon>Flavobacteriaceae</taxon>
        <taxon>Pukyongia</taxon>
    </lineage>
</organism>
<dbReference type="Proteomes" id="UP000238442">
    <property type="component" value="Chromosome"/>
</dbReference>
<evidence type="ECO:0000256" key="5">
    <source>
        <dbReference type="SAM" id="Phobius"/>
    </source>
</evidence>
<dbReference type="Pfam" id="PF00512">
    <property type="entry name" value="HisKA"/>
    <property type="match status" value="1"/>
</dbReference>
<evidence type="ECO:0000256" key="3">
    <source>
        <dbReference type="ARBA" id="ARBA00022553"/>
    </source>
</evidence>
<evidence type="ECO:0000313" key="9">
    <source>
        <dbReference type="EMBL" id="AVI50791.1"/>
    </source>
</evidence>
<accession>A0A2S0HVS6</accession>
<evidence type="ECO:0000256" key="1">
    <source>
        <dbReference type="ARBA" id="ARBA00000085"/>
    </source>
</evidence>
<dbReference type="OrthoDB" id="4457677at2"/>
<dbReference type="GO" id="GO:0000155">
    <property type="term" value="F:phosphorelay sensor kinase activity"/>
    <property type="evidence" value="ECO:0007669"/>
    <property type="project" value="InterPro"/>
</dbReference>
<dbReference type="Gene3D" id="3.30.565.10">
    <property type="entry name" value="Histidine kinase-like ATPase, C-terminal domain"/>
    <property type="match status" value="1"/>
</dbReference>
<feature type="signal peptide" evidence="6">
    <location>
        <begin position="1"/>
        <end position="19"/>
    </location>
</feature>
<dbReference type="InterPro" id="IPR001789">
    <property type="entry name" value="Sig_transdc_resp-reg_receiver"/>
</dbReference>
<dbReference type="Pfam" id="PF02518">
    <property type="entry name" value="HATPase_c"/>
    <property type="match status" value="1"/>
</dbReference>
<dbReference type="EMBL" id="CP027062">
    <property type="protein sequence ID" value="AVI50791.1"/>
    <property type="molecule type" value="Genomic_DNA"/>
</dbReference>
<dbReference type="Pfam" id="PF00072">
    <property type="entry name" value="Response_reg"/>
    <property type="match status" value="1"/>
</dbReference>
<dbReference type="InterPro" id="IPR036890">
    <property type="entry name" value="HATPase_C_sf"/>
</dbReference>
<keyword evidence="6" id="KW-0732">Signal</keyword>
<dbReference type="KEGG" id="aue:C5O00_06235"/>
<feature type="domain" description="Histidine kinase" evidence="7">
    <location>
        <begin position="373"/>
        <end position="593"/>
    </location>
</feature>
<keyword evidence="5" id="KW-0812">Transmembrane</keyword>
<dbReference type="SMART" id="SM00387">
    <property type="entry name" value="HATPase_c"/>
    <property type="match status" value="1"/>
</dbReference>
<evidence type="ECO:0000256" key="6">
    <source>
        <dbReference type="SAM" id="SignalP"/>
    </source>
</evidence>
<sequence>MKRVIIHLLMLLFVAPVISQEASDIPSISEQKEQFRILKKTADEYYNSGNYRKSLESNISLLKIALKLNDPFYKHQGYRLLAYDYLAMNDTLMARENFSKSILFAKEAENDTATAHMYMDMANIYSTIQPNYKKAMDYHNKSVDMLKQINDSVNLAKAHFNTVLTAFEAGEYNEGYAHLLRARKLEKFEPHASYGVALDNLMGEYYYSKEKYELAQKYLRKAAEVAEREGFTLELENAYFYLSECLYNLEEYQEAFLIKDKYEEYSIENMEKALYAEKDETSARFAIEEYRKEVQAAELQNSLQAEIVRNKSMLNNVLLIVSFCVLFLLLVLYLAYRKRKELVAELRVKNAEYLMAKEESERLAKAKSNFFSTVSHELRTPLYGVIGLSTLLLEDKGLKSHENDLKSLKFSADYLLALINDVLHLNKIDSKTVENEKAYFNLREQIKTIVSSFEYMRIQNSNTFHINIDEDVPKLIRGNSVRLSQILMNLIGNACKFTEHGEIYVNASLKEISSNQATISFSIKDTGIGIAEGKQASIFEEFSQGNNINYNYQGSGLGLPIVRKLLELSNSEIHVESKLGEGSVFSFDLTYDILNKAYKKETVKTLDTKDLKDKRILIVEDNRINQTVTLKILEREGVICEIAENGEIAIEMEKKSNYDLILMDINMPVMNGLEATRGIRKRNKSIPILALTAVEVEEMRFSIYDSGMNDIIVKPYDIGKFTQTILKHLNGTDSQGDMSKLQAI</sequence>
<dbReference type="PANTHER" id="PTHR45339">
    <property type="entry name" value="HYBRID SIGNAL TRANSDUCTION HISTIDINE KINASE J"/>
    <property type="match status" value="1"/>
</dbReference>
<evidence type="ECO:0000313" key="10">
    <source>
        <dbReference type="Proteomes" id="UP000238442"/>
    </source>
</evidence>
<dbReference type="EC" id="2.7.13.3" evidence="2"/>
<dbReference type="PROSITE" id="PS50110">
    <property type="entry name" value="RESPONSE_REGULATORY"/>
    <property type="match status" value="1"/>
</dbReference>
<protein>
    <recommendedName>
        <fullName evidence="2">histidine kinase</fullName>
        <ecNumber evidence="2">2.7.13.3</ecNumber>
    </recommendedName>
</protein>
<keyword evidence="3 4" id="KW-0597">Phosphoprotein</keyword>
<dbReference type="CDD" id="cd17546">
    <property type="entry name" value="REC_hyHK_CKI1_RcsC-like"/>
    <property type="match status" value="1"/>
</dbReference>
<name>A0A2S0HVS6_9FLAO</name>
<dbReference type="Gene3D" id="1.25.40.10">
    <property type="entry name" value="Tetratricopeptide repeat domain"/>
    <property type="match status" value="2"/>
</dbReference>
<dbReference type="Gene3D" id="3.40.50.2300">
    <property type="match status" value="1"/>
</dbReference>
<dbReference type="FunFam" id="3.30.565.10:FF:000010">
    <property type="entry name" value="Sensor histidine kinase RcsC"/>
    <property type="match status" value="1"/>
</dbReference>
<dbReference type="SMART" id="SM00448">
    <property type="entry name" value="REC"/>
    <property type="match status" value="1"/>
</dbReference>
<dbReference type="PROSITE" id="PS50109">
    <property type="entry name" value="HIS_KIN"/>
    <property type="match status" value="1"/>
</dbReference>
<keyword evidence="9" id="KW-0418">Kinase</keyword>
<dbReference type="InterPro" id="IPR005467">
    <property type="entry name" value="His_kinase_dom"/>
</dbReference>
<dbReference type="CDD" id="cd00082">
    <property type="entry name" value="HisKA"/>
    <property type="match status" value="1"/>
</dbReference>
<dbReference type="PRINTS" id="PR00344">
    <property type="entry name" value="BCTRLSENSOR"/>
</dbReference>
<evidence type="ECO:0000256" key="4">
    <source>
        <dbReference type="PROSITE-ProRule" id="PRU00169"/>
    </source>
</evidence>